<evidence type="ECO:0000313" key="9">
    <source>
        <dbReference type="Proteomes" id="UP000294927"/>
    </source>
</evidence>
<keyword evidence="3 6" id="KW-0812">Transmembrane</keyword>
<feature type="transmembrane region" description="Helical" evidence="6">
    <location>
        <begin position="328"/>
        <end position="349"/>
    </location>
</feature>
<reference evidence="8 9" key="1">
    <citation type="submission" date="2019-03" db="EMBL/GenBank/DDBJ databases">
        <title>Genomic Encyclopedia of Archaeal and Bacterial Type Strains, Phase II (KMG-II): from individual species to whole genera.</title>
        <authorList>
            <person name="Goeker M."/>
        </authorList>
    </citation>
    <scope>NUCLEOTIDE SEQUENCE [LARGE SCALE GENOMIC DNA]</scope>
    <source>
        <strain evidence="8 9">DSM 45499</strain>
    </source>
</reference>
<organism evidence="8 9">
    <name type="scientific">Actinophytocola oryzae</name>
    <dbReference type="NCBI Taxonomy" id="502181"/>
    <lineage>
        <taxon>Bacteria</taxon>
        <taxon>Bacillati</taxon>
        <taxon>Actinomycetota</taxon>
        <taxon>Actinomycetes</taxon>
        <taxon>Pseudonocardiales</taxon>
        <taxon>Pseudonocardiaceae</taxon>
    </lineage>
</organism>
<feature type="transmembrane region" description="Helical" evidence="6">
    <location>
        <begin position="270"/>
        <end position="289"/>
    </location>
</feature>
<keyword evidence="9" id="KW-1185">Reference proteome</keyword>
<dbReference type="InterPro" id="IPR036259">
    <property type="entry name" value="MFS_trans_sf"/>
</dbReference>
<evidence type="ECO:0000256" key="3">
    <source>
        <dbReference type="ARBA" id="ARBA00022692"/>
    </source>
</evidence>
<dbReference type="InterPro" id="IPR050189">
    <property type="entry name" value="MFS_Efflux_Transporters"/>
</dbReference>
<dbReference type="OrthoDB" id="8596007at2"/>
<dbReference type="PROSITE" id="PS50850">
    <property type="entry name" value="MFS"/>
    <property type="match status" value="1"/>
</dbReference>
<dbReference type="PANTHER" id="PTHR43124">
    <property type="entry name" value="PURINE EFFLUX PUMP PBUE"/>
    <property type="match status" value="1"/>
</dbReference>
<feature type="transmembrane region" description="Helical" evidence="6">
    <location>
        <begin position="71"/>
        <end position="90"/>
    </location>
</feature>
<dbReference type="InterPro" id="IPR011701">
    <property type="entry name" value="MFS"/>
</dbReference>
<dbReference type="Pfam" id="PF07690">
    <property type="entry name" value="MFS_1"/>
    <property type="match status" value="1"/>
</dbReference>
<keyword evidence="4 6" id="KW-1133">Transmembrane helix</keyword>
<dbReference type="GO" id="GO:0022857">
    <property type="term" value="F:transmembrane transporter activity"/>
    <property type="evidence" value="ECO:0007669"/>
    <property type="project" value="InterPro"/>
</dbReference>
<accession>A0A4R7UP51</accession>
<keyword evidence="2" id="KW-1003">Cell membrane</keyword>
<dbReference type="PANTHER" id="PTHR43124:SF3">
    <property type="entry name" value="CHLORAMPHENICOL EFFLUX PUMP RV0191"/>
    <property type="match status" value="1"/>
</dbReference>
<protein>
    <submittedName>
        <fullName evidence="8">Sugar phosphate permease</fullName>
    </submittedName>
</protein>
<dbReference type="GO" id="GO:0005886">
    <property type="term" value="C:plasma membrane"/>
    <property type="evidence" value="ECO:0007669"/>
    <property type="project" value="UniProtKB-SubCell"/>
</dbReference>
<feature type="transmembrane region" description="Helical" evidence="6">
    <location>
        <begin position="41"/>
        <end position="59"/>
    </location>
</feature>
<dbReference type="InterPro" id="IPR020846">
    <property type="entry name" value="MFS_dom"/>
</dbReference>
<dbReference type="Proteomes" id="UP000294927">
    <property type="component" value="Unassembled WGS sequence"/>
</dbReference>
<sequence>MRRLTIATLVVCQSTQSLIMGGVALFLPLIRAELGITYAQAGTLAAATSLTYAAMQLPSGYLADRFTPRRLFLIGLIGTNLLALSFSVLTDYRLMLVNQALSGVFRALVFAPGLLLISAEFPPTGRATAMGLFVAGGFSSNILLSAVGPLLVGTLGWRLMFALFATAGLTVCGLYWRAGTARPAPPGPRMSLRELPGLLRHPILWQTGAVQFVRLAVVTGCTFWLPTYLVADRHYSLATAGLVTALGAAVTAPANIAGGWISDRLGRPLTVIRTSLVALAVTLTLLVVLPGQLAVVVVVAVNAVFIQVYFGPLFAIPVAHLGFRTAGVASGFGNLCANVGGFTCSYAFGILRDTTGSFRPGFLTLAVLCVAATLMTLTIRARPAAQ</sequence>
<keyword evidence="5 6" id="KW-0472">Membrane</keyword>
<name>A0A4R7UP51_9PSEU</name>
<feature type="transmembrane region" description="Helical" evidence="6">
    <location>
        <begin position="203"/>
        <end position="225"/>
    </location>
</feature>
<evidence type="ECO:0000256" key="5">
    <source>
        <dbReference type="ARBA" id="ARBA00023136"/>
    </source>
</evidence>
<feature type="transmembrane region" description="Helical" evidence="6">
    <location>
        <begin position="361"/>
        <end position="379"/>
    </location>
</feature>
<feature type="transmembrane region" description="Helical" evidence="6">
    <location>
        <begin position="129"/>
        <end position="151"/>
    </location>
</feature>
<evidence type="ECO:0000259" key="7">
    <source>
        <dbReference type="PROSITE" id="PS50850"/>
    </source>
</evidence>
<feature type="domain" description="Major facilitator superfamily (MFS) profile" evidence="7">
    <location>
        <begin position="1"/>
        <end position="384"/>
    </location>
</feature>
<evidence type="ECO:0000256" key="6">
    <source>
        <dbReference type="SAM" id="Phobius"/>
    </source>
</evidence>
<evidence type="ECO:0000256" key="2">
    <source>
        <dbReference type="ARBA" id="ARBA00022475"/>
    </source>
</evidence>
<dbReference type="SUPFAM" id="SSF103473">
    <property type="entry name" value="MFS general substrate transporter"/>
    <property type="match status" value="1"/>
</dbReference>
<feature type="transmembrane region" description="Helical" evidence="6">
    <location>
        <begin position="237"/>
        <end position="258"/>
    </location>
</feature>
<dbReference type="EMBL" id="SOCP01000036">
    <property type="protein sequence ID" value="TDV35322.1"/>
    <property type="molecule type" value="Genomic_DNA"/>
</dbReference>
<dbReference type="AlphaFoldDB" id="A0A4R7UP51"/>
<proteinExistence type="predicted"/>
<feature type="transmembrane region" description="Helical" evidence="6">
    <location>
        <begin position="96"/>
        <end position="117"/>
    </location>
</feature>
<evidence type="ECO:0000313" key="8">
    <source>
        <dbReference type="EMBL" id="TDV35322.1"/>
    </source>
</evidence>
<feature type="transmembrane region" description="Helical" evidence="6">
    <location>
        <begin position="157"/>
        <end position="176"/>
    </location>
</feature>
<dbReference type="Gene3D" id="1.20.1250.20">
    <property type="entry name" value="MFS general substrate transporter like domains"/>
    <property type="match status" value="2"/>
</dbReference>
<evidence type="ECO:0000256" key="4">
    <source>
        <dbReference type="ARBA" id="ARBA00022989"/>
    </source>
</evidence>
<feature type="transmembrane region" description="Helical" evidence="6">
    <location>
        <begin position="295"/>
        <end position="316"/>
    </location>
</feature>
<comment type="subcellular location">
    <subcellularLocation>
        <location evidence="1">Cell membrane</location>
        <topology evidence="1">Multi-pass membrane protein</topology>
    </subcellularLocation>
</comment>
<comment type="caution">
    <text evidence="8">The sequence shown here is derived from an EMBL/GenBank/DDBJ whole genome shotgun (WGS) entry which is preliminary data.</text>
</comment>
<evidence type="ECO:0000256" key="1">
    <source>
        <dbReference type="ARBA" id="ARBA00004651"/>
    </source>
</evidence>
<gene>
    <name evidence="8" type="ORF">CLV71_13637</name>
</gene>